<proteinExistence type="inferred from homology"/>
<evidence type="ECO:0000313" key="3">
    <source>
        <dbReference type="EMBL" id="RAI27296.1"/>
    </source>
</evidence>
<evidence type="ECO:0000259" key="2">
    <source>
        <dbReference type="Pfam" id="PF02872"/>
    </source>
</evidence>
<dbReference type="EMBL" id="NPEU01000853">
    <property type="protein sequence ID" value="RAI27296.1"/>
    <property type="molecule type" value="Genomic_DNA"/>
</dbReference>
<sequence length="379" mass="40647">GAERVKEIVGKLGFPFLCQNVRESEFQDEVFKGSTMVERGGVKVAVIGQALPYTPIANPRWMIPDWSFGIREKELQAEVDKARAAGAGLVVLLSHNGFDVDRKLAGRVSGIDVILTGHTHDALPAPVQVGKTILIASGSHGKFVSRIDLDVRDGAVKGVRHKLIPVLADVITPDAAMAGVIAMHRAPHETMLGEVVGKTETTLYRRGNFNGTLDDVICDALLAERDAEIALSPGFRWGPTLLPGQSITREDVYNATAMTYPAAYRMGMTGARLKEVLEDVADNIFNPDPYLQQGGDMVRVGGLSYTIDVGKPIGSRIGDLVLSRTGQPLAADKEYTVAGWASVNEGTEGPAIWDVVFDHLKKKQTVAPTGASTVKILGA</sequence>
<gene>
    <name evidence="3" type="primary">soxB</name>
    <name evidence="3" type="ORF">CH338_30185</name>
</gene>
<dbReference type="AlphaFoldDB" id="A0A327JNZ0"/>
<comment type="caution">
    <text evidence="3">The sequence shown here is derived from an EMBL/GenBank/DDBJ whole genome shotgun (WGS) entry which is preliminary data.</text>
</comment>
<protein>
    <submittedName>
        <fullName evidence="3">Thiosulfohydrolase SoxB</fullName>
    </submittedName>
</protein>
<dbReference type="GO" id="GO:0000166">
    <property type="term" value="F:nucleotide binding"/>
    <property type="evidence" value="ECO:0007669"/>
    <property type="project" value="UniProtKB-KW"/>
</dbReference>
<feature type="domain" description="5'-Nucleotidase C-terminal" evidence="2">
    <location>
        <begin position="195"/>
        <end position="349"/>
    </location>
</feature>
<dbReference type="PRINTS" id="PR01607">
    <property type="entry name" value="APYRASEFAMLY"/>
</dbReference>
<dbReference type="InterPro" id="IPR029052">
    <property type="entry name" value="Metallo-depent_PP-like"/>
</dbReference>
<dbReference type="GO" id="GO:0009166">
    <property type="term" value="P:nucleotide catabolic process"/>
    <property type="evidence" value="ECO:0007669"/>
    <property type="project" value="InterPro"/>
</dbReference>
<dbReference type="Proteomes" id="UP000248863">
    <property type="component" value="Unassembled WGS sequence"/>
</dbReference>
<dbReference type="OrthoDB" id="5469761at2"/>
<dbReference type="GO" id="GO:0016787">
    <property type="term" value="F:hydrolase activity"/>
    <property type="evidence" value="ECO:0007669"/>
    <property type="project" value="UniProtKB-KW"/>
</dbReference>
<evidence type="ECO:0000313" key="4">
    <source>
        <dbReference type="Proteomes" id="UP000248863"/>
    </source>
</evidence>
<name>A0A327JNZ0_9BRAD</name>
<dbReference type="GO" id="GO:0030288">
    <property type="term" value="C:outer membrane-bounded periplasmic space"/>
    <property type="evidence" value="ECO:0007669"/>
    <property type="project" value="TreeGrafter"/>
</dbReference>
<keyword evidence="1 3" id="KW-0378">Hydrolase</keyword>
<dbReference type="InterPro" id="IPR008334">
    <property type="entry name" value="5'-Nucleotdase_C"/>
</dbReference>
<keyword evidence="1" id="KW-0547">Nucleotide-binding</keyword>
<dbReference type="InterPro" id="IPR030998">
    <property type="entry name" value="Thiosulf_SoxB"/>
</dbReference>
<dbReference type="PANTHER" id="PTHR11575">
    <property type="entry name" value="5'-NUCLEOTIDASE-RELATED"/>
    <property type="match status" value="1"/>
</dbReference>
<dbReference type="NCBIfam" id="TIGR04486">
    <property type="entry name" value="thiosulf_SoxB"/>
    <property type="match status" value="1"/>
</dbReference>
<comment type="similarity">
    <text evidence="1">Belongs to the 5'-nucleotidase family.</text>
</comment>
<dbReference type="SUPFAM" id="SSF56300">
    <property type="entry name" value="Metallo-dependent phosphatases"/>
    <property type="match status" value="1"/>
</dbReference>
<dbReference type="PANTHER" id="PTHR11575:SF42">
    <property type="entry name" value="SULFUR OXIDATION PROTEIN SOXB"/>
    <property type="match status" value="1"/>
</dbReference>
<evidence type="ECO:0000256" key="1">
    <source>
        <dbReference type="RuleBase" id="RU362119"/>
    </source>
</evidence>
<reference evidence="3 4" key="1">
    <citation type="submission" date="2017-07" db="EMBL/GenBank/DDBJ databases">
        <title>Draft Genome Sequences of Select Purple Nonsulfur Bacteria.</title>
        <authorList>
            <person name="Lasarre B."/>
            <person name="Mckinlay J.B."/>
        </authorList>
    </citation>
    <scope>NUCLEOTIDE SEQUENCE [LARGE SCALE GENOMIC DNA]</scope>
    <source>
        <strain evidence="3 4">DSM 11907</strain>
    </source>
</reference>
<dbReference type="InterPro" id="IPR036907">
    <property type="entry name" value="5'-Nucleotdase_C_sf"/>
</dbReference>
<dbReference type="SUPFAM" id="SSF55816">
    <property type="entry name" value="5'-nucleotidase (syn. UDP-sugar hydrolase), C-terminal domain"/>
    <property type="match status" value="1"/>
</dbReference>
<accession>A0A327JNZ0</accession>
<keyword evidence="4" id="KW-1185">Reference proteome</keyword>
<dbReference type="InterPro" id="IPR006179">
    <property type="entry name" value="5_nucleotidase/apyrase"/>
</dbReference>
<feature type="non-terminal residue" evidence="3">
    <location>
        <position position="1"/>
    </location>
</feature>
<dbReference type="Gene3D" id="3.90.780.10">
    <property type="entry name" value="5'-Nucleotidase, C-terminal domain"/>
    <property type="match status" value="1"/>
</dbReference>
<dbReference type="Gene3D" id="3.60.21.10">
    <property type="match status" value="1"/>
</dbReference>
<organism evidence="3 4">
    <name type="scientific">Rhodoplanes elegans</name>
    <dbReference type="NCBI Taxonomy" id="29408"/>
    <lineage>
        <taxon>Bacteria</taxon>
        <taxon>Pseudomonadati</taxon>
        <taxon>Pseudomonadota</taxon>
        <taxon>Alphaproteobacteria</taxon>
        <taxon>Hyphomicrobiales</taxon>
        <taxon>Nitrobacteraceae</taxon>
        <taxon>Rhodoplanes</taxon>
    </lineage>
</organism>
<dbReference type="Pfam" id="PF02872">
    <property type="entry name" value="5_nucleotid_C"/>
    <property type="match status" value="1"/>
</dbReference>
<dbReference type="RefSeq" id="WP_111360712.1">
    <property type="nucleotide sequence ID" value="NZ_NPEU01000853.1"/>
</dbReference>